<dbReference type="Pfam" id="PF06414">
    <property type="entry name" value="Zeta_toxin"/>
    <property type="match status" value="1"/>
</dbReference>
<evidence type="ECO:0000313" key="5">
    <source>
        <dbReference type="Proteomes" id="UP001600888"/>
    </source>
</evidence>
<dbReference type="EMBL" id="JBAWTH010000014">
    <property type="protein sequence ID" value="KAL2288963.1"/>
    <property type="molecule type" value="Genomic_DNA"/>
</dbReference>
<gene>
    <name evidence="4" type="ORF">FJTKL_02836</name>
</gene>
<accession>A0ABR4F2P5</accession>
<keyword evidence="5" id="KW-1185">Reference proteome</keyword>
<reference evidence="4 5" key="1">
    <citation type="submission" date="2024-03" db="EMBL/GenBank/DDBJ databases">
        <title>A high-quality draft genome sequence of Diaporthe vaccinii, a causative agent of upright dieback and viscid rot disease in cranberry plants.</title>
        <authorList>
            <person name="Sarrasin M."/>
            <person name="Lang B.F."/>
            <person name="Burger G."/>
        </authorList>
    </citation>
    <scope>NUCLEOTIDE SEQUENCE [LARGE SCALE GENOMIC DNA]</scope>
    <source>
        <strain evidence="4 5">IS7</strain>
    </source>
</reference>
<dbReference type="Proteomes" id="UP001600888">
    <property type="component" value="Unassembled WGS sequence"/>
</dbReference>
<protein>
    <recommendedName>
        <fullName evidence="3">Zeta toxin domain-containing protein</fullName>
    </recommendedName>
</protein>
<dbReference type="Gene3D" id="3.40.50.300">
    <property type="entry name" value="P-loop containing nucleotide triphosphate hydrolases"/>
    <property type="match status" value="1"/>
</dbReference>
<keyword evidence="2" id="KW-0067">ATP-binding</keyword>
<proteinExistence type="predicted"/>
<evidence type="ECO:0000256" key="1">
    <source>
        <dbReference type="ARBA" id="ARBA00022741"/>
    </source>
</evidence>
<dbReference type="InterPro" id="IPR010488">
    <property type="entry name" value="Zeta_toxin_domain"/>
</dbReference>
<name>A0ABR4F2P5_9PEZI</name>
<comment type="caution">
    <text evidence="4">The sequence shown here is derived from an EMBL/GenBank/DDBJ whole genome shotgun (WGS) entry which is preliminary data.</text>
</comment>
<sequence length="435" mass="47799">MSRASTTCKCNRSITSDSLQAVTADNLPRLWASGSWTWSMFSACSTSSSTPSLFNNYHIANSEPLFLPSPSVTTMATNIRDFAAASLEPHDYILEESINQKIFDQLIVQEELAHLKDVGHLTDGVQPIVVFVVGQTGAGKTRLAADLLGPIQGRQPAHIIADVYKTYHPEYTSILKIAPHLASPATSTDARKWLDLASKWAIQRKIDVLLESACRHPEDFTSLISAFHTAGYRVLVALMAVPECLSLLGTMVRYYKRLSEAQSANIPLRVTPRKVHYETYDGILAAADFIDNSTAATNVVVVRRNNLVAYQNYRGPGGLWVRPASALASLDLERTRPLPVEEHGSFLADCHYVEEQKGKSGLAEATLGDVEASLAGLMSMGGRLSASFPALKPLDVEEWVLGNWDVNKAKIETQEEREVVIPRNSILQESARVEH</sequence>
<dbReference type="InterPro" id="IPR027417">
    <property type="entry name" value="P-loop_NTPase"/>
</dbReference>
<evidence type="ECO:0000259" key="3">
    <source>
        <dbReference type="Pfam" id="PF06414"/>
    </source>
</evidence>
<feature type="domain" description="Zeta toxin" evidence="3">
    <location>
        <begin position="122"/>
        <end position="312"/>
    </location>
</feature>
<organism evidence="4 5">
    <name type="scientific">Diaporthe vaccinii</name>
    <dbReference type="NCBI Taxonomy" id="105482"/>
    <lineage>
        <taxon>Eukaryota</taxon>
        <taxon>Fungi</taxon>
        <taxon>Dikarya</taxon>
        <taxon>Ascomycota</taxon>
        <taxon>Pezizomycotina</taxon>
        <taxon>Sordariomycetes</taxon>
        <taxon>Sordariomycetidae</taxon>
        <taxon>Diaporthales</taxon>
        <taxon>Diaporthaceae</taxon>
        <taxon>Diaporthe</taxon>
        <taxon>Diaporthe eres species complex</taxon>
    </lineage>
</organism>
<keyword evidence="1" id="KW-0547">Nucleotide-binding</keyword>
<evidence type="ECO:0000256" key="2">
    <source>
        <dbReference type="ARBA" id="ARBA00022840"/>
    </source>
</evidence>
<evidence type="ECO:0000313" key="4">
    <source>
        <dbReference type="EMBL" id="KAL2288963.1"/>
    </source>
</evidence>
<dbReference type="SUPFAM" id="SSF52540">
    <property type="entry name" value="P-loop containing nucleoside triphosphate hydrolases"/>
    <property type="match status" value="1"/>
</dbReference>